<name>A0ABP7MIG1_9GAMM</name>
<organism evidence="1 2">
    <name type="scientific">Luteimonas lutimaris</name>
    <dbReference type="NCBI Taxonomy" id="698645"/>
    <lineage>
        <taxon>Bacteria</taxon>
        <taxon>Pseudomonadati</taxon>
        <taxon>Pseudomonadota</taxon>
        <taxon>Gammaproteobacteria</taxon>
        <taxon>Lysobacterales</taxon>
        <taxon>Lysobacteraceae</taxon>
        <taxon>Luteimonas</taxon>
    </lineage>
</organism>
<dbReference type="Gene3D" id="2.60.200.60">
    <property type="match status" value="1"/>
</dbReference>
<dbReference type="EMBL" id="BAAAZU010000006">
    <property type="protein sequence ID" value="GAA3921826.1"/>
    <property type="molecule type" value="Genomic_DNA"/>
</dbReference>
<gene>
    <name evidence="1" type="ORF">GCM10022229_14450</name>
</gene>
<comment type="caution">
    <text evidence="1">The sequence shown here is derived from an EMBL/GenBank/DDBJ whole genome shotgun (WGS) entry which is preliminary data.</text>
</comment>
<sequence length="399" mass="42495">MAKNWIVVGDPTSSGGSVLTGSSFTGIDGLPVARVTDQATCPSHKGAFPIVDGDATIIIDGQPVALHGSSLACGCKVLSAKQMRAFVEPGGGGSGGSGIAASAIASVSGLMAGAAAGKPEAEENNEYDEALRFCGESGTPLAGVRYTVHLASGETRNGVTDSDGKTERICTSACEPFLKVVLSPPDGMASCCSLHGSDGGDEVVIELEDVRTNASGLGQSTVEVRAEGHERELTQGELRIARLVFGDSVDYTKIKIHNHGYWMLFGFQRDRTAVTPNGQMYFPKPIHVDDFSAAADHRALFMHEMVHVWQYQLGYSVRWHGLFVSSKGAEAYEYRLSPGSSLSDYNMEQQGDIISDYYMTVISGEPEFARGSGASSLQFKEVLRLFLDDPSSRANLPKH</sequence>
<evidence type="ECO:0000313" key="2">
    <source>
        <dbReference type="Proteomes" id="UP001501727"/>
    </source>
</evidence>
<dbReference type="Pfam" id="PF05488">
    <property type="entry name" value="PAAR_motif"/>
    <property type="match status" value="1"/>
</dbReference>
<dbReference type="CDD" id="cd14744">
    <property type="entry name" value="PAAR_CT_2"/>
    <property type="match status" value="1"/>
</dbReference>
<evidence type="ECO:0008006" key="3">
    <source>
        <dbReference type="Google" id="ProtNLM"/>
    </source>
</evidence>
<dbReference type="InterPro" id="IPR008727">
    <property type="entry name" value="PAAR_motif"/>
</dbReference>
<accession>A0ABP7MIG1</accession>
<dbReference type="Proteomes" id="UP001501727">
    <property type="component" value="Unassembled WGS sequence"/>
</dbReference>
<evidence type="ECO:0000313" key="1">
    <source>
        <dbReference type="EMBL" id="GAA3921826.1"/>
    </source>
</evidence>
<protein>
    <recommendedName>
        <fullName evidence="3">PAAR domain-containing protein</fullName>
    </recommendedName>
</protein>
<keyword evidence="2" id="KW-1185">Reference proteome</keyword>
<dbReference type="RefSeq" id="WP_344759297.1">
    <property type="nucleotide sequence ID" value="NZ_BAAAZU010000006.1"/>
</dbReference>
<reference evidence="2" key="1">
    <citation type="journal article" date="2019" name="Int. J. Syst. Evol. Microbiol.">
        <title>The Global Catalogue of Microorganisms (GCM) 10K type strain sequencing project: providing services to taxonomists for standard genome sequencing and annotation.</title>
        <authorList>
            <consortium name="The Broad Institute Genomics Platform"/>
            <consortium name="The Broad Institute Genome Sequencing Center for Infectious Disease"/>
            <person name="Wu L."/>
            <person name="Ma J."/>
        </authorList>
    </citation>
    <scope>NUCLEOTIDE SEQUENCE [LARGE SCALE GENOMIC DNA]</scope>
    <source>
        <strain evidence="2">JCM 16916</strain>
    </source>
</reference>
<proteinExistence type="predicted"/>